<dbReference type="InterPro" id="IPR003595">
    <property type="entry name" value="Tyr_Pase_cat"/>
</dbReference>
<reference evidence="4" key="1">
    <citation type="submission" date="2025-08" db="UniProtKB">
        <authorList>
            <consortium name="RefSeq"/>
        </authorList>
    </citation>
    <scope>IDENTIFICATION</scope>
    <source>
        <tissue evidence="4">Testes</tissue>
    </source>
</reference>
<feature type="domain" description="Tyrosine-protein phosphatase" evidence="1">
    <location>
        <begin position="51"/>
        <end position="313"/>
    </location>
</feature>
<name>A0ABM0MIH9_SACKO</name>
<dbReference type="Pfam" id="PF00102">
    <property type="entry name" value="Y_phosphatase"/>
    <property type="match status" value="2"/>
</dbReference>
<feature type="domain" description="Tyrosine specific protein phosphatases" evidence="2">
    <location>
        <begin position="230"/>
        <end position="304"/>
    </location>
</feature>
<proteinExistence type="predicted"/>
<dbReference type="PROSITE" id="PS50055">
    <property type="entry name" value="TYR_PHOSPHATASE_PTP"/>
    <property type="match status" value="2"/>
</dbReference>
<dbReference type="Proteomes" id="UP000694865">
    <property type="component" value="Unplaced"/>
</dbReference>
<dbReference type="PANTHER" id="PTHR19134:SF555">
    <property type="entry name" value="RECEPTOR-TYPE TYROSINE-PROTEIN PHOSPHATASE DELTA-LIKE ISOFORM X1"/>
    <property type="match status" value="1"/>
</dbReference>
<dbReference type="SMART" id="SM00194">
    <property type="entry name" value="PTPc"/>
    <property type="match status" value="2"/>
</dbReference>
<gene>
    <name evidence="4" type="primary">PTPRA</name>
</gene>
<evidence type="ECO:0000259" key="1">
    <source>
        <dbReference type="PROSITE" id="PS50055"/>
    </source>
</evidence>
<protein>
    <submittedName>
        <fullName evidence="4">Receptor-type tyrosine-protein phosphatase alpha</fullName>
    </submittedName>
</protein>
<dbReference type="SMART" id="SM00404">
    <property type="entry name" value="PTPc_motif"/>
    <property type="match status" value="2"/>
</dbReference>
<evidence type="ECO:0000313" key="3">
    <source>
        <dbReference type="Proteomes" id="UP000694865"/>
    </source>
</evidence>
<dbReference type="InterPro" id="IPR029021">
    <property type="entry name" value="Prot-tyrosine_phosphatase-like"/>
</dbReference>
<dbReference type="PRINTS" id="PR00700">
    <property type="entry name" value="PRTYPHPHTASE"/>
</dbReference>
<organism evidence="3 4">
    <name type="scientific">Saccoglossus kowalevskii</name>
    <name type="common">Acorn worm</name>
    <dbReference type="NCBI Taxonomy" id="10224"/>
    <lineage>
        <taxon>Eukaryota</taxon>
        <taxon>Metazoa</taxon>
        <taxon>Hemichordata</taxon>
        <taxon>Enteropneusta</taxon>
        <taxon>Harrimaniidae</taxon>
        <taxon>Saccoglossus</taxon>
    </lineage>
</organism>
<dbReference type="PANTHER" id="PTHR19134">
    <property type="entry name" value="RECEPTOR-TYPE TYROSINE-PROTEIN PHOSPHATASE"/>
    <property type="match status" value="1"/>
</dbReference>
<dbReference type="InterPro" id="IPR000387">
    <property type="entry name" value="Tyr_Pase_dom"/>
</dbReference>
<feature type="domain" description="Tyrosine-protein phosphatase" evidence="1">
    <location>
        <begin position="345"/>
        <end position="604"/>
    </location>
</feature>
<accession>A0ABM0MIH9</accession>
<sequence>MRSYSQNKGRQNSAFINQDALYENAPTYPPIPAEQLPLVWATKHANDNDLLKKEYDDLPKSSKPVTVEASHIPENKIKNRYINILAYDQTRVKLTPIEDDPYSDYINACYVDGYKSHNKFIAAQGPKEETVNDFWRMIWEQKSLTIVMVTKCAESNREKCSQYWPDDCTTEYGDIKVTPLLKETIKLADYDIRSFSVCHLSDEEDTRTIIQLHYTSWPDFGAPKSPIGMLNFIKRARIIDQQHPSKPGPMLVHCSAGVGRTGTFIVLDAMMDQMAAEAKVDIFGFISQIRGQRNLLVQADVQYIFIYQALVEHYLYGNTEIDVNNMLIHWGKLHNRVPGTDKTGLEIEYQKLMEIPIENVVVKDAHSEHNRLKNRLVNVVPYDGNRFRLIRLLGREHSDYINASNIDGYRQKGAYVVTQGPLKDTVEDFWRLVWESRTGSIVMLCHLQENGLEKCTQYWPEDDETATYGDIAVQLKRNEDYSIYTIKTLLATDTKGGESRTIRHFHYTAWPEIGAPESGTGMIEMMGQIQKQQQNTGNLPILVHCSAGSGRSGAFCALNTVIERIKTEGIVDVFQTYKSLREQRPQIVQSVDQYNFVYKAVIDYLGSFDNYDNFK</sequence>
<dbReference type="Gene3D" id="3.90.190.10">
    <property type="entry name" value="Protein tyrosine phosphatase superfamily"/>
    <property type="match status" value="2"/>
</dbReference>
<dbReference type="SUPFAM" id="SSF52799">
    <property type="entry name" value="(Phosphotyrosine protein) phosphatases II"/>
    <property type="match status" value="2"/>
</dbReference>
<dbReference type="InterPro" id="IPR016130">
    <property type="entry name" value="Tyr_Pase_AS"/>
</dbReference>
<evidence type="ECO:0000313" key="4">
    <source>
        <dbReference type="RefSeq" id="XP_006819820.1"/>
    </source>
</evidence>
<keyword evidence="4" id="KW-0675">Receptor</keyword>
<keyword evidence="3" id="KW-1185">Reference proteome</keyword>
<dbReference type="PROSITE" id="PS50056">
    <property type="entry name" value="TYR_PHOSPHATASE_2"/>
    <property type="match status" value="2"/>
</dbReference>
<dbReference type="InterPro" id="IPR000242">
    <property type="entry name" value="PTP_cat"/>
</dbReference>
<dbReference type="RefSeq" id="XP_006819820.1">
    <property type="nucleotide sequence ID" value="XM_006819757.1"/>
</dbReference>
<dbReference type="GeneID" id="100373726"/>
<dbReference type="InterPro" id="IPR050348">
    <property type="entry name" value="Protein-Tyr_Phosphatase"/>
</dbReference>
<dbReference type="PROSITE" id="PS00383">
    <property type="entry name" value="TYR_PHOSPHATASE_1"/>
    <property type="match status" value="2"/>
</dbReference>
<feature type="domain" description="Tyrosine specific protein phosphatases" evidence="2">
    <location>
        <begin position="520"/>
        <end position="595"/>
    </location>
</feature>
<evidence type="ECO:0000259" key="2">
    <source>
        <dbReference type="PROSITE" id="PS50056"/>
    </source>
</evidence>